<feature type="compositionally biased region" description="Pro residues" evidence="1">
    <location>
        <begin position="907"/>
        <end position="929"/>
    </location>
</feature>
<feature type="compositionally biased region" description="Polar residues" evidence="1">
    <location>
        <begin position="11"/>
        <end position="25"/>
    </location>
</feature>
<feature type="compositionally biased region" description="Polar residues" evidence="1">
    <location>
        <begin position="816"/>
        <end position="829"/>
    </location>
</feature>
<feature type="compositionally biased region" description="Basic and acidic residues" evidence="1">
    <location>
        <begin position="130"/>
        <end position="145"/>
    </location>
</feature>
<feature type="compositionally biased region" description="Polar residues" evidence="1">
    <location>
        <begin position="655"/>
        <end position="678"/>
    </location>
</feature>
<feature type="compositionally biased region" description="Basic and acidic residues" evidence="1">
    <location>
        <begin position="680"/>
        <end position="699"/>
    </location>
</feature>
<gene>
    <name evidence="2" type="ORF">AOQ84DRAFT_384632</name>
</gene>
<accession>A0A8E2FCN5</accession>
<evidence type="ECO:0000313" key="2">
    <source>
        <dbReference type="EMBL" id="OCL14559.1"/>
    </source>
</evidence>
<dbReference type="OrthoDB" id="4188028at2759"/>
<feature type="compositionally biased region" description="Low complexity" evidence="1">
    <location>
        <begin position="803"/>
        <end position="812"/>
    </location>
</feature>
<name>A0A8E2FCN5_9PEZI</name>
<feature type="non-terminal residue" evidence="2">
    <location>
        <position position="1"/>
    </location>
</feature>
<feature type="compositionally biased region" description="Polar residues" evidence="1">
    <location>
        <begin position="147"/>
        <end position="176"/>
    </location>
</feature>
<feature type="region of interest" description="Disordered" evidence="1">
    <location>
        <begin position="533"/>
        <end position="617"/>
    </location>
</feature>
<feature type="region of interest" description="Disordered" evidence="1">
    <location>
        <begin position="397"/>
        <end position="422"/>
    </location>
</feature>
<feature type="compositionally biased region" description="Low complexity" evidence="1">
    <location>
        <begin position="55"/>
        <end position="71"/>
    </location>
</feature>
<feature type="compositionally biased region" description="Pro residues" evidence="1">
    <location>
        <begin position="883"/>
        <end position="897"/>
    </location>
</feature>
<sequence>MKRRRHPARPEQNTPQSIKSATSPETRLRRSKRATSPTTPAKLSRLQPSEPLHMTTRAASRAASQATNSAAGSVASADSRRSSLAEASQQDAHYDTENDRPAKRSRVSTETDSPPDAVFQSPVGSVQPAEDLKPASRASSNERKRSTNGSRLSDASNDSDQIDHSVNSASSVNSGPNGALLKKSESDLSEKQPPITRRGRRPKVASTEPPLDSTEAPPELTDATTAPGSPEPNLENAITQDLQNVLPTTSQEPAKTVKRLPGRRRQPHSDINIEADLRRQLQLKTAYRSVVKALKPILGELADRTITGLENEPDFHKQSDQYHVVSTQLNNGLKQRLAVLNHTREEKLACLDRIRDAEEQIQRKQFELTVRNLQEDFFLKCLHRLLQLDREAKGHDGVGTDDEDFVVPPRHGVQYPDKSTGPLPAKFDSRSRAFIETKRMWKEAERRRALEKERKEFLKENADYDDSIENLPGGFAAFTGPDREYADASYNVGTLVKAAKLVERAAAEKARIKVIPNAEATALLMLASLSEEAPPATPVEKKGKGKKPAASTTTTPRKAGGIPPTSPYGPPSATSTAMSLETANSSPAKQAETAEIPAQPLPTTDTNGVVAPSGNEVIKSEVPVKSYSNKITDLLNNEHDDPGQRMRAMRPTALSYDSQPPTSAPANVDPSTQSSLNGTLRRDFTDDRGQEERYGHPAEQKPVATSTEVGRPPERPPLGTQFWVNSRLNDQRGSRDMTPEKAPIYSRVRQMLDSTRGATPDRTPDRAGSESASDTSNARRGSTEKPHMGPPPSRVTIPHERSGSCSRRLSGGHNAVSPSTGHLTISQPPVDQHAQHGQHGRPTSMDHGHRSPWEDNRRSSGPGTAAPQHAPQAHPQPTHPSQAHPPPVSPYGPPPQGYAPDYNGQARPPPQPGPQLPPFVQPQPPPPPYRYQFAHYDSQGPPPAPYPVPSPVSGNYGPPPPHQQGPPQHQQGPPQHQQGPPQHQQGPPSHQHGPPPHQQGPSPHHQGPPHQQGPPQHQQ</sequence>
<feature type="region of interest" description="Disordered" evidence="1">
    <location>
        <begin position="1"/>
        <end position="271"/>
    </location>
</feature>
<dbReference type="Proteomes" id="UP000250140">
    <property type="component" value="Unassembled WGS sequence"/>
</dbReference>
<feature type="compositionally biased region" description="Basic and acidic residues" evidence="1">
    <location>
        <begin position="729"/>
        <end position="739"/>
    </location>
</feature>
<feature type="compositionally biased region" description="Polar residues" evidence="1">
    <location>
        <begin position="236"/>
        <end position="253"/>
    </location>
</feature>
<protein>
    <submittedName>
        <fullName evidence="2">Uncharacterized protein</fullName>
    </submittedName>
</protein>
<feature type="compositionally biased region" description="Basic residues" evidence="1">
    <location>
        <begin position="256"/>
        <end position="266"/>
    </location>
</feature>
<evidence type="ECO:0000313" key="3">
    <source>
        <dbReference type="Proteomes" id="UP000250140"/>
    </source>
</evidence>
<feature type="compositionally biased region" description="Low complexity" evidence="1">
    <location>
        <begin position="865"/>
        <end position="882"/>
    </location>
</feature>
<dbReference type="AlphaFoldDB" id="A0A8E2FCN5"/>
<evidence type="ECO:0000256" key="1">
    <source>
        <dbReference type="SAM" id="MobiDB-lite"/>
    </source>
</evidence>
<reference evidence="2 3" key="1">
    <citation type="journal article" date="2016" name="Nat. Commun.">
        <title>Ectomycorrhizal ecology is imprinted in the genome of the dominant symbiotic fungus Cenococcum geophilum.</title>
        <authorList>
            <consortium name="DOE Joint Genome Institute"/>
            <person name="Peter M."/>
            <person name="Kohler A."/>
            <person name="Ohm R.A."/>
            <person name="Kuo A."/>
            <person name="Krutzmann J."/>
            <person name="Morin E."/>
            <person name="Arend M."/>
            <person name="Barry K.W."/>
            <person name="Binder M."/>
            <person name="Choi C."/>
            <person name="Clum A."/>
            <person name="Copeland A."/>
            <person name="Grisel N."/>
            <person name="Haridas S."/>
            <person name="Kipfer T."/>
            <person name="LaButti K."/>
            <person name="Lindquist E."/>
            <person name="Lipzen A."/>
            <person name="Maire R."/>
            <person name="Meier B."/>
            <person name="Mihaltcheva S."/>
            <person name="Molinier V."/>
            <person name="Murat C."/>
            <person name="Poggeler S."/>
            <person name="Quandt C.A."/>
            <person name="Sperisen C."/>
            <person name="Tritt A."/>
            <person name="Tisserant E."/>
            <person name="Crous P.W."/>
            <person name="Henrissat B."/>
            <person name="Nehls U."/>
            <person name="Egli S."/>
            <person name="Spatafora J.W."/>
            <person name="Grigoriev I.V."/>
            <person name="Martin F.M."/>
        </authorList>
    </citation>
    <scope>NUCLEOTIDE SEQUENCE [LARGE SCALE GENOMIC DNA]</scope>
    <source>
        <strain evidence="2 3">CBS 207.34</strain>
    </source>
</reference>
<keyword evidence="3" id="KW-1185">Reference proteome</keyword>
<feature type="compositionally biased region" description="Basic and acidic residues" evidence="1">
    <location>
        <begin position="844"/>
        <end position="858"/>
    </location>
</feature>
<dbReference type="EMBL" id="KV748559">
    <property type="protein sequence ID" value="OCL14559.1"/>
    <property type="molecule type" value="Genomic_DNA"/>
</dbReference>
<feature type="compositionally biased region" description="Basic and acidic residues" evidence="1">
    <location>
        <begin position="92"/>
        <end position="102"/>
    </location>
</feature>
<feature type="compositionally biased region" description="Low complexity" evidence="1">
    <location>
        <begin position="999"/>
        <end position="1019"/>
    </location>
</feature>
<feature type="region of interest" description="Disordered" evidence="1">
    <location>
        <begin position="653"/>
        <end position="1019"/>
    </location>
</feature>
<feature type="compositionally biased region" description="Polar residues" evidence="1">
    <location>
        <begin position="770"/>
        <end position="780"/>
    </location>
</feature>
<feature type="compositionally biased region" description="Polar residues" evidence="1">
    <location>
        <begin position="572"/>
        <end position="588"/>
    </location>
</feature>
<feature type="compositionally biased region" description="Low complexity" evidence="1">
    <location>
        <begin position="965"/>
        <end position="992"/>
    </location>
</feature>
<organism evidence="2 3">
    <name type="scientific">Glonium stellatum</name>
    <dbReference type="NCBI Taxonomy" id="574774"/>
    <lineage>
        <taxon>Eukaryota</taxon>
        <taxon>Fungi</taxon>
        <taxon>Dikarya</taxon>
        <taxon>Ascomycota</taxon>
        <taxon>Pezizomycotina</taxon>
        <taxon>Dothideomycetes</taxon>
        <taxon>Pleosporomycetidae</taxon>
        <taxon>Gloniales</taxon>
        <taxon>Gloniaceae</taxon>
        <taxon>Glonium</taxon>
    </lineage>
</organism>
<feature type="compositionally biased region" description="Pro residues" evidence="1">
    <location>
        <begin position="940"/>
        <end position="950"/>
    </location>
</feature>
<proteinExistence type="predicted"/>